<gene>
    <name evidence="8" type="ORF">PHYEVI_LOCUS4190</name>
</gene>
<evidence type="ECO:0000313" key="9">
    <source>
        <dbReference type="Proteomes" id="UP001153712"/>
    </source>
</evidence>
<dbReference type="PANTHER" id="PTHR31633:SF1">
    <property type="entry name" value="H_ACA RIBONUCLEOPROTEIN COMPLEX NON-CORE SUBUNIT NAF1"/>
    <property type="match status" value="1"/>
</dbReference>
<dbReference type="InterPro" id="IPR038664">
    <property type="entry name" value="Gar1/Naf1_Cbf5-bd_sf"/>
</dbReference>
<dbReference type="Proteomes" id="UP001153712">
    <property type="component" value="Chromosome 15"/>
</dbReference>
<evidence type="ECO:0000256" key="5">
    <source>
        <dbReference type="ARBA" id="ARBA00022884"/>
    </source>
</evidence>
<dbReference type="Pfam" id="PF04410">
    <property type="entry name" value="Gar1"/>
    <property type="match status" value="1"/>
</dbReference>
<feature type="region of interest" description="Disordered" evidence="7">
    <location>
        <begin position="308"/>
        <end position="373"/>
    </location>
</feature>
<keyword evidence="3" id="KW-0698">rRNA processing</keyword>
<dbReference type="GO" id="GO:0001522">
    <property type="term" value="P:pseudouridine synthesis"/>
    <property type="evidence" value="ECO:0007669"/>
    <property type="project" value="InterPro"/>
</dbReference>
<sequence length="416" mass="46358">MEPVDATQKIPESLSSDKSEPTENVTDTSTKDAIPANEIEQNQASGDSVVNNDSEINNTTVETDNSEMNSQVVKFNEEKISDSNEQENKGDSSVILKNQTSSFRNILSNYQSDTSASEDSESDSSDNEQSNASSSSSSSDDEDENDTSRICQEISDDEINESNKRISKGGDKTSTQTIEQELFDPTEIVMDLSNLHIDYRKEEFIHIGHITHFISTIVTVETLKNTDSYDLKTVLFVDDGEDSKKAFGAICDVIGQVSQPVYCVRLKETKDIETLALEEGMKVYSAPKSVYTKYVFVKDLLRMKGTDASWIGDQEPPSDEMDSSEDEIEQESRKRTHNGGFNQARNRRNQRQAGGGNFSRSGPVQMFPHGFNPSVPPPNVPVLYPGFAANPQMPGYNSNTPQNSMNRNGWFHYRRN</sequence>
<comment type="subcellular location">
    <subcellularLocation>
        <location evidence="1">Nucleus</location>
    </subcellularLocation>
</comment>
<evidence type="ECO:0000256" key="1">
    <source>
        <dbReference type="ARBA" id="ARBA00004123"/>
    </source>
</evidence>
<keyword evidence="2" id="KW-0690">Ribosome biogenesis</keyword>
<dbReference type="GO" id="GO:0000493">
    <property type="term" value="P:box H/ACA snoRNP assembly"/>
    <property type="evidence" value="ECO:0007669"/>
    <property type="project" value="InterPro"/>
</dbReference>
<feature type="region of interest" description="Disordered" evidence="7">
    <location>
        <begin position="1"/>
        <end position="97"/>
    </location>
</feature>
<accession>A0A9N9TGR1</accession>
<reference evidence="8" key="1">
    <citation type="submission" date="2022-01" db="EMBL/GenBank/DDBJ databases">
        <authorList>
            <person name="King R."/>
        </authorList>
    </citation>
    <scope>NUCLEOTIDE SEQUENCE</scope>
</reference>
<dbReference type="GO" id="GO:0003723">
    <property type="term" value="F:RNA binding"/>
    <property type="evidence" value="ECO:0007669"/>
    <property type="project" value="UniProtKB-KW"/>
</dbReference>
<dbReference type="InterPro" id="IPR040309">
    <property type="entry name" value="Naf1"/>
</dbReference>
<feature type="compositionally biased region" description="Polar residues" evidence="7">
    <location>
        <begin position="39"/>
        <end position="73"/>
    </location>
</feature>
<evidence type="ECO:0000256" key="4">
    <source>
        <dbReference type="ARBA" id="ARBA00022553"/>
    </source>
</evidence>
<dbReference type="Gene3D" id="2.40.10.230">
    <property type="entry name" value="Probable tRNA pseudouridine synthase domain"/>
    <property type="match status" value="1"/>
</dbReference>
<dbReference type="AlphaFoldDB" id="A0A9N9TGR1"/>
<evidence type="ECO:0000313" key="8">
    <source>
        <dbReference type="EMBL" id="CAG9857791.1"/>
    </source>
</evidence>
<evidence type="ECO:0000256" key="6">
    <source>
        <dbReference type="ARBA" id="ARBA00023242"/>
    </source>
</evidence>
<keyword evidence="4" id="KW-0597">Phosphoprotein</keyword>
<dbReference type="InterPro" id="IPR007504">
    <property type="entry name" value="H/ACA_rnp_Gar1/Naf1"/>
</dbReference>
<evidence type="ECO:0000256" key="2">
    <source>
        <dbReference type="ARBA" id="ARBA00022517"/>
    </source>
</evidence>
<dbReference type="PANTHER" id="PTHR31633">
    <property type="entry name" value="H/ACA RIBONUCLEOPROTEIN COMPLEX NON-CORE SUBUNIT NAF1"/>
    <property type="match status" value="1"/>
</dbReference>
<keyword evidence="6" id="KW-0539">Nucleus</keyword>
<evidence type="ECO:0000256" key="3">
    <source>
        <dbReference type="ARBA" id="ARBA00022552"/>
    </source>
</evidence>
<organism evidence="8 9">
    <name type="scientific">Phyllotreta striolata</name>
    <name type="common">Striped flea beetle</name>
    <name type="synonym">Crioceris striolata</name>
    <dbReference type="NCBI Taxonomy" id="444603"/>
    <lineage>
        <taxon>Eukaryota</taxon>
        <taxon>Metazoa</taxon>
        <taxon>Ecdysozoa</taxon>
        <taxon>Arthropoda</taxon>
        <taxon>Hexapoda</taxon>
        <taxon>Insecta</taxon>
        <taxon>Pterygota</taxon>
        <taxon>Neoptera</taxon>
        <taxon>Endopterygota</taxon>
        <taxon>Coleoptera</taxon>
        <taxon>Polyphaga</taxon>
        <taxon>Cucujiformia</taxon>
        <taxon>Chrysomeloidea</taxon>
        <taxon>Chrysomelidae</taxon>
        <taxon>Galerucinae</taxon>
        <taxon>Alticini</taxon>
        <taxon>Phyllotreta</taxon>
    </lineage>
</organism>
<feature type="compositionally biased region" description="Basic and acidic residues" evidence="7">
    <location>
        <begin position="75"/>
        <end position="90"/>
    </location>
</feature>
<dbReference type="OrthoDB" id="21550at2759"/>
<proteinExistence type="predicted"/>
<dbReference type="GO" id="GO:0006364">
    <property type="term" value="P:rRNA processing"/>
    <property type="evidence" value="ECO:0007669"/>
    <property type="project" value="UniProtKB-KW"/>
</dbReference>
<feature type="compositionally biased region" description="Basic and acidic residues" evidence="7">
    <location>
        <begin position="161"/>
        <end position="171"/>
    </location>
</feature>
<feature type="compositionally biased region" description="Acidic residues" evidence="7">
    <location>
        <begin position="316"/>
        <end position="329"/>
    </location>
</feature>
<feature type="compositionally biased region" description="Low complexity" evidence="7">
    <location>
        <begin position="127"/>
        <end position="138"/>
    </location>
</feature>
<feature type="compositionally biased region" description="Acidic residues" evidence="7">
    <location>
        <begin position="116"/>
        <end position="126"/>
    </location>
</feature>
<name>A0A9N9TGR1_PHYSR</name>
<dbReference type="EMBL" id="OU900108">
    <property type="protein sequence ID" value="CAG9857791.1"/>
    <property type="molecule type" value="Genomic_DNA"/>
</dbReference>
<evidence type="ECO:0000256" key="7">
    <source>
        <dbReference type="SAM" id="MobiDB-lite"/>
    </source>
</evidence>
<dbReference type="GO" id="GO:0005732">
    <property type="term" value="C:sno(s)RNA-containing ribonucleoprotein complex"/>
    <property type="evidence" value="ECO:0007669"/>
    <property type="project" value="InterPro"/>
</dbReference>
<keyword evidence="5" id="KW-0694">RNA-binding</keyword>
<feature type="region of interest" description="Disordered" evidence="7">
    <location>
        <begin position="111"/>
        <end position="174"/>
    </location>
</feature>
<dbReference type="GO" id="GO:0005634">
    <property type="term" value="C:nucleus"/>
    <property type="evidence" value="ECO:0007669"/>
    <property type="project" value="UniProtKB-SubCell"/>
</dbReference>
<keyword evidence="9" id="KW-1185">Reference proteome</keyword>
<protein>
    <submittedName>
        <fullName evidence="8">Uncharacterized protein</fullName>
    </submittedName>
</protein>